<name>A0A0G4HBU5_9ALVE</name>
<evidence type="ECO:0000256" key="1">
    <source>
        <dbReference type="SAM" id="MobiDB-lite"/>
    </source>
</evidence>
<feature type="compositionally biased region" description="Low complexity" evidence="1">
    <location>
        <begin position="93"/>
        <end position="102"/>
    </location>
</feature>
<feature type="region of interest" description="Disordered" evidence="1">
    <location>
        <begin position="78"/>
        <end position="121"/>
    </location>
</feature>
<sequence>MQAEDLGMSGQFYSGEVFGVDPSFCVLECSLAAGGTEGKSDIVVKGESLSSSSSFSSSICSSMLRLVEALAKRLQGPMGGLLGEKEERDELDPPSSLSSEGGSDLEGHPFLFLVRGGKKKQ</sequence>
<gene>
    <name evidence="2" type="ORF">Cvel_26045</name>
</gene>
<organism evidence="2">
    <name type="scientific">Chromera velia CCMP2878</name>
    <dbReference type="NCBI Taxonomy" id="1169474"/>
    <lineage>
        <taxon>Eukaryota</taxon>
        <taxon>Sar</taxon>
        <taxon>Alveolata</taxon>
        <taxon>Colpodellida</taxon>
        <taxon>Chromeraceae</taxon>
        <taxon>Chromera</taxon>
    </lineage>
</organism>
<dbReference type="AlphaFoldDB" id="A0A0G4HBU5"/>
<protein>
    <submittedName>
        <fullName evidence="2">Uncharacterized protein</fullName>
    </submittedName>
</protein>
<reference evidence="2" key="1">
    <citation type="submission" date="2014-11" db="EMBL/GenBank/DDBJ databases">
        <authorList>
            <person name="Otto D Thomas"/>
            <person name="Naeem Raeece"/>
        </authorList>
    </citation>
    <scope>NUCLEOTIDE SEQUENCE</scope>
</reference>
<dbReference type="EMBL" id="CDMZ01002242">
    <property type="protein sequence ID" value="CEM41474.1"/>
    <property type="molecule type" value="Genomic_DNA"/>
</dbReference>
<proteinExistence type="predicted"/>
<dbReference type="VEuPathDB" id="CryptoDB:Cvel_26045"/>
<accession>A0A0G4HBU5</accession>
<evidence type="ECO:0000313" key="2">
    <source>
        <dbReference type="EMBL" id="CEM41474.1"/>
    </source>
</evidence>